<keyword evidence="1" id="KW-1133">Transmembrane helix</keyword>
<sequence>RPPAKRNRTRLFDRRLLRRTRKKKLFGGAFPPFLGREASAVGRQTSPAPAKSLFFPPERTTTFPLKWREGLPAPSDRNAPGREELRKIMGSSESMESTQLTLPKHILDIWAIVLIILATIVIMTLLVLCPATTVIIYRVWTHPMHHNGAE</sequence>
<evidence type="ECO:0000313" key="2">
    <source>
        <dbReference type="Ensembl" id="ENSLLTP00000009220.1"/>
    </source>
</evidence>
<evidence type="ECO:0000313" key="3">
    <source>
        <dbReference type="Proteomes" id="UP000694406"/>
    </source>
</evidence>
<keyword evidence="1" id="KW-0472">Membrane</keyword>
<organism evidence="2 3">
    <name type="scientific">Laticauda laticaudata</name>
    <name type="common">Blue-ringed sea krait</name>
    <name type="synonym">Blue-lipped sea krait</name>
    <dbReference type="NCBI Taxonomy" id="8630"/>
    <lineage>
        <taxon>Eukaryota</taxon>
        <taxon>Metazoa</taxon>
        <taxon>Chordata</taxon>
        <taxon>Craniata</taxon>
        <taxon>Vertebrata</taxon>
        <taxon>Euteleostomi</taxon>
        <taxon>Lepidosauria</taxon>
        <taxon>Squamata</taxon>
        <taxon>Bifurcata</taxon>
        <taxon>Unidentata</taxon>
        <taxon>Episquamata</taxon>
        <taxon>Toxicofera</taxon>
        <taxon>Serpentes</taxon>
        <taxon>Colubroidea</taxon>
        <taxon>Elapidae</taxon>
        <taxon>Laticaudinae</taxon>
        <taxon>Laticauda</taxon>
    </lineage>
</organism>
<gene>
    <name evidence="2" type="primary">SMIM3</name>
</gene>
<dbReference type="GeneTree" id="ENSGT00390000009443"/>
<dbReference type="PANTHER" id="PTHR37859">
    <property type="entry name" value="SMALL INTEGRAL MEMBRANE PROTEIN 3"/>
    <property type="match status" value="1"/>
</dbReference>
<dbReference type="AlphaFoldDB" id="A0A8C5RZH5"/>
<dbReference type="Proteomes" id="UP000694406">
    <property type="component" value="Unplaced"/>
</dbReference>
<evidence type="ECO:0000256" key="1">
    <source>
        <dbReference type="SAM" id="Phobius"/>
    </source>
</evidence>
<feature type="transmembrane region" description="Helical" evidence="1">
    <location>
        <begin position="109"/>
        <end position="137"/>
    </location>
</feature>
<reference evidence="2" key="2">
    <citation type="submission" date="2025-09" db="UniProtKB">
        <authorList>
            <consortium name="Ensembl"/>
        </authorList>
    </citation>
    <scope>IDENTIFICATION</scope>
</reference>
<dbReference type="Pfam" id="PF17307">
    <property type="entry name" value="Smim3"/>
    <property type="match status" value="1"/>
</dbReference>
<keyword evidence="3" id="KW-1185">Reference proteome</keyword>
<dbReference type="InterPro" id="IPR035275">
    <property type="entry name" value="Smim3"/>
</dbReference>
<reference evidence="2" key="1">
    <citation type="submission" date="2025-08" db="UniProtKB">
        <authorList>
            <consortium name="Ensembl"/>
        </authorList>
    </citation>
    <scope>IDENTIFICATION</scope>
</reference>
<name>A0A8C5RZH5_LATLA</name>
<dbReference type="PANTHER" id="PTHR37859:SF1">
    <property type="entry name" value="SMALL INTEGRAL MEMBRANE PROTEIN 3"/>
    <property type="match status" value="1"/>
</dbReference>
<protein>
    <submittedName>
        <fullName evidence="2">Small integral membrane protein 3</fullName>
    </submittedName>
</protein>
<accession>A0A8C5RZH5</accession>
<dbReference type="Ensembl" id="ENSLLTT00000009569.1">
    <property type="protein sequence ID" value="ENSLLTP00000009220.1"/>
    <property type="gene ID" value="ENSLLTG00000007067.1"/>
</dbReference>
<proteinExistence type="predicted"/>
<keyword evidence="1" id="KW-0812">Transmembrane</keyword>